<feature type="compositionally biased region" description="Basic and acidic residues" evidence="2">
    <location>
        <begin position="604"/>
        <end position="616"/>
    </location>
</feature>
<feature type="region of interest" description="Disordered" evidence="2">
    <location>
        <begin position="783"/>
        <end position="817"/>
    </location>
</feature>
<dbReference type="OrthoDB" id="28947at2759"/>
<evidence type="ECO:0000313" key="5">
    <source>
        <dbReference type="Proteomes" id="UP001141434"/>
    </source>
</evidence>
<feature type="region of interest" description="Disordered" evidence="2">
    <location>
        <begin position="941"/>
        <end position="1115"/>
    </location>
</feature>
<protein>
    <recommendedName>
        <fullName evidence="3">CCAAT-binding factor domain-containing protein</fullName>
    </recommendedName>
</protein>
<feature type="compositionally biased region" description="Basic and acidic residues" evidence="2">
    <location>
        <begin position="248"/>
        <end position="258"/>
    </location>
</feature>
<proteinExistence type="inferred from homology"/>
<feature type="domain" description="CCAAT-binding factor" evidence="3">
    <location>
        <begin position="664"/>
        <end position="840"/>
    </location>
</feature>
<dbReference type="InterPro" id="IPR016024">
    <property type="entry name" value="ARM-type_fold"/>
</dbReference>
<feature type="compositionally biased region" description="Basic and acidic residues" evidence="2">
    <location>
        <begin position="169"/>
        <end position="181"/>
    </location>
</feature>
<feature type="region of interest" description="Disordered" evidence="2">
    <location>
        <begin position="1"/>
        <end position="135"/>
    </location>
</feature>
<dbReference type="InterPro" id="IPR040155">
    <property type="entry name" value="CEBPZ/Mak21-like"/>
</dbReference>
<evidence type="ECO:0000256" key="1">
    <source>
        <dbReference type="ARBA" id="ARBA00007797"/>
    </source>
</evidence>
<feature type="compositionally biased region" description="Basic and acidic residues" evidence="2">
    <location>
        <begin position="941"/>
        <end position="955"/>
    </location>
</feature>
<dbReference type="RefSeq" id="XP_056510009.1">
    <property type="nucleotide sequence ID" value="XM_056657209.1"/>
</dbReference>
<feature type="compositionally biased region" description="Acidic residues" evidence="2">
    <location>
        <begin position="985"/>
        <end position="1043"/>
    </location>
</feature>
<evidence type="ECO:0000256" key="2">
    <source>
        <dbReference type="SAM" id="MobiDB-lite"/>
    </source>
</evidence>
<organism evidence="4 5">
    <name type="scientific">Penicillium alfredii</name>
    <dbReference type="NCBI Taxonomy" id="1506179"/>
    <lineage>
        <taxon>Eukaryota</taxon>
        <taxon>Fungi</taxon>
        <taxon>Dikarya</taxon>
        <taxon>Ascomycota</taxon>
        <taxon>Pezizomycotina</taxon>
        <taxon>Eurotiomycetes</taxon>
        <taxon>Eurotiomycetidae</taxon>
        <taxon>Eurotiales</taxon>
        <taxon>Aspergillaceae</taxon>
        <taxon>Penicillium</taxon>
    </lineage>
</organism>
<gene>
    <name evidence="4" type="ORF">NUU61_006682</name>
</gene>
<comment type="caution">
    <text evidence="4">The sequence shown here is derived from an EMBL/GenBank/DDBJ whole genome shotgun (WGS) entry which is preliminary data.</text>
</comment>
<dbReference type="GeneID" id="81396378"/>
<dbReference type="PANTHER" id="PTHR12048:SF0">
    <property type="entry name" value="CCAAT_ENHANCER-BINDING PROTEIN ZETA"/>
    <property type="match status" value="1"/>
</dbReference>
<sequence length="1139" mass="126539">MLKGKGKRSSGAIETVADRGASATDTQPTPNLPQLDDGAFAGLRQKIEQRLKDQNSGKGKGKNNKPKAPNEEKAITKKEKNTTPKKSGRNQESAQGKKRDRNGDVIAREEKKAGKNKQGKPEGPKQGGQDEILRQEILALGGTEEDLDLLAGVDSESEVEGGPSKSKTKGGDDDLRKELSKMLEAAGQVVPDDLADEEAEAEDQDEAEENIEDEEDDEDEEHGEKSDAGSESYQESSDDEPIEQTPKNTKEAATKPKEPQLVVPKEYAKLTVPPRSDWYATPLPPVSGAKQMNALPRHLVDRVHELANSLLQEENDMYAEAQKSSASSSHRFYSTIMSSGTLSDKISAMTLAVQESPLHNTKALDTLIGLGRKRSRAQAVEVLRSLKDMFAQGTLLPGDRRLKAFANQPSLVAAFQGAGGRWTERDPLPGGLQKSHLMMWAFENIVKDQYFEVLKILEVWCSDEIEFSRSRAVSYVYELLKDKPEQEANLLRLLVNKLGDPSKKIASRASYLLLQLEQAHPLMKPTVIKAVEEILFRPGQSQHAKYYAIITLNQTVLSLKEEKVATQLLDIYFSIFVSLLKPNRPAKSAPKGKFQGKHGHKGQHGKDQAAKGEAQDDEMREKLVSGVLTGVNRAYPFTDSDSERLSKHIDTLFRITHSSNFNTSIQALMLIQQLTASHQVGGDRFYRTLYESLLDPRVATSSKQSLYLNLLFKALKNDLNVRRVKAFVKRIVQVLGLHQPSFICGVFYLIRELEKTYPSLHSLFDQPEDNESDDEELFRDVPDEDVEQPEPIPAPEPQSSKTTSRYDPRKRDPEHSNADKTCLWELLPYTSHFHPSVSVNAANLLEHQTMSGKPDLTLHTLTHFLDRFVYRTPKTSVASRGASIMQPLAGGDTSDRLVEAGKSAPKSLPLNSDAFWKKKADEVAAEDVFFHEYFNRVNKDKDKARSKKGKETEDPVERDEEGNEGLSDDESEIWKALVDSRPELEADEDSDDDLDLDDLESAFDDEEDGEGEDGEGEDEGVIFNDESDEPSDEDMAEASDLDDVASPPAPKKAAKKSAPAEKDAEDEDDFDMDVSDDEAFLDSDEDLPSDMELGGVDLEPQAPAQVPSERQKRRKLKHLPTFASADDYAALLEGEDEGM</sequence>
<dbReference type="Proteomes" id="UP001141434">
    <property type="component" value="Unassembled WGS sequence"/>
</dbReference>
<dbReference type="InterPro" id="IPR005612">
    <property type="entry name" value="CCAAT-binding_factor"/>
</dbReference>
<feature type="compositionally biased region" description="Basic and acidic residues" evidence="2">
    <location>
        <begin position="68"/>
        <end position="82"/>
    </location>
</feature>
<accession>A0A9W9F1E8</accession>
<feature type="compositionally biased region" description="Basic residues" evidence="2">
    <location>
        <begin position="594"/>
        <end position="603"/>
    </location>
</feature>
<comment type="similarity">
    <text evidence="1">Belongs to the CBF/MAK21 family.</text>
</comment>
<feature type="region of interest" description="Disordered" evidence="2">
    <location>
        <begin position="148"/>
        <end position="266"/>
    </location>
</feature>
<reference evidence="4" key="1">
    <citation type="submission" date="2022-11" db="EMBL/GenBank/DDBJ databases">
        <authorList>
            <person name="Petersen C."/>
        </authorList>
    </citation>
    <scope>NUCLEOTIDE SEQUENCE</scope>
    <source>
        <strain evidence="4">IBT 34128</strain>
    </source>
</reference>
<feature type="compositionally biased region" description="Acidic residues" evidence="2">
    <location>
        <begin position="956"/>
        <end position="971"/>
    </location>
</feature>
<feature type="compositionally biased region" description="Basic and acidic residues" evidence="2">
    <location>
        <begin position="45"/>
        <end position="55"/>
    </location>
</feature>
<evidence type="ECO:0000313" key="4">
    <source>
        <dbReference type="EMBL" id="KAJ5091812.1"/>
    </source>
</evidence>
<dbReference type="SUPFAM" id="SSF48371">
    <property type="entry name" value="ARM repeat"/>
    <property type="match status" value="1"/>
</dbReference>
<reference evidence="4" key="2">
    <citation type="journal article" date="2023" name="IMA Fungus">
        <title>Comparative genomic study of the Penicillium genus elucidates a diverse pangenome and 15 lateral gene transfer events.</title>
        <authorList>
            <person name="Petersen C."/>
            <person name="Sorensen T."/>
            <person name="Nielsen M.R."/>
            <person name="Sondergaard T.E."/>
            <person name="Sorensen J.L."/>
            <person name="Fitzpatrick D.A."/>
            <person name="Frisvad J.C."/>
            <person name="Nielsen K.L."/>
        </authorList>
    </citation>
    <scope>NUCLEOTIDE SEQUENCE</scope>
    <source>
        <strain evidence="4">IBT 34128</strain>
    </source>
</reference>
<dbReference type="Pfam" id="PF03914">
    <property type="entry name" value="CBF"/>
    <property type="match status" value="1"/>
</dbReference>
<dbReference type="PROSITE" id="PS00018">
    <property type="entry name" value="EF_HAND_1"/>
    <property type="match status" value="1"/>
</dbReference>
<dbReference type="PANTHER" id="PTHR12048">
    <property type="entry name" value="CCAAT-BINDING FACTOR-RELATED"/>
    <property type="match status" value="1"/>
</dbReference>
<name>A0A9W9F1E8_9EURO</name>
<dbReference type="GO" id="GO:0005634">
    <property type="term" value="C:nucleus"/>
    <property type="evidence" value="ECO:0007669"/>
    <property type="project" value="UniProtKB-ARBA"/>
</dbReference>
<feature type="region of interest" description="Disordered" evidence="2">
    <location>
        <begin position="585"/>
        <end position="616"/>
    </location>
</feature>
<feature type="compositionally biased region" description="Basic and acidic residues" evidence="2">
    <location>
        <begin position="95"/>
        <end position="123"/>
    </location>
</feature>
<feature type="compositionally biased region" description="Basic and acidic residues" evidence="2">
    <location>
        <begin position="804"/>
        <end position="817"/>
    </location>
</feature>
<evidence type="ECO:0000259" key="3">
    <source>
        <dbReference type="Pfam" id="PF03914"/>
    </source>
</evidence>
<keyword evidence="5" id="KW-1185">Reference proteome</keyword>
<feature type="compositionally biased region" description="Acidic residues" evidence="2">
    <location>
        <begin position="1063"/>
        <end position="1089"/>
    </location>
</feature>
<dbReference type="InterPro" id="IPR018247">
    <property type="entry name" value="EF_Hand_1_Ca_BS"/>
</dbReference>
<feature type="compositionally biased region" description="Acidic residues" evidence="2">
    <location>
        <begin position="193"/>
        <end position="221"/>
    </location>
</feature>
<dbReference type="AlphaFoldDB" id="A0A9W9F1E8"/>
<dbReference type="EMBL" id="JAPMSZ010000009">
    <property type="protein sequence ID" value="KAJ5091812.1"/>
    <property type="molecule type" value="Genomic_DNA"/>
</dbReference>